<dbReference type="Gene3D" id="3.20.20.190">
    <property type="entry name" value="Phosphatidylinositol (PI) phosphodiesterase"/>
    <property type="match status" value="1"/>
</dbReference>
<dbReference type="OrthoDB" id="9795622at2"/>
<gene>
    <name evidence="3" type="ORF">BTW07_07610</name>
</gene>
<dbReference type="Proteomes" id="UP000186878">
    <property type="component" value="Unassembled WGS sequence"/>
</dbReference>
<dbReference type="PANTHER" id="PTHR46211:SF1">
    <property type="entry name" value="GLYCEROPHOSPHODIESTER PHOSPHODIESTERASE, CYTOPLASMIC"/>
    <property type="match status" value="1"/>
</dbReference>
<dbReference type="RefSeq" id="WP_075569568.1">
    <property type="nucleotide sequence ID" value="NZ_MSDO01000009.1"/>
</dbReference>
<evidence type="ECO:0000259" key="2">
    <source>
        <dbReference type="PROSITE" id="PS51704"/>
    </source>
</evidence>
<feature type="domain" description="GP-PDE" evidence="2">
    <location>
        <begin position="50"/>
        <end position="372"/>
    </location>
</feature>
<dbReference type="InterPro" id="IPR030395">
    <property type="entry name" value="GP_PDE_dom"/>
</dbReference>
<dbReference type="CDD" id="cd08601">
    <property type="entry name" value="GDPD_SaGlpQ_like"/>
    <property type="match status" value="1"/>
</dbReference>
<dbReference type="EMBL" id="MSDO01000009">
    <property type="protein sequence ID" value="OLO04667.1"/>
    <property type="molecule type" value="Genomic_DNA"/>
</dbReference>
<name>A0A1Q8STA4_9GAMM</name>
<dbReference type="Pfam" id="PF03009">
    <property type="entry name" value="GDPD"/>
    <property type="match status" value="1"/>
</dbReference>
<dbReference type="PROSITE" id="PS51704">
    <property type="entry name" value="GP_PDE"/>
    <property type="match status" value="1"/>
</dbReference>
<dbReference type="GO" id="GO:0008081">
    <property type="term" value="F:phosphoric diester hydrolase activity"/>
    <property type="evidence" value="ECO:0007669"/>
    <property type="project" value="InterPro"/>
</dbReference>
<keyword evidence="1" id="KW-0732">Signal</keyword>
<dbReference type="InterPro" id="IPR017946">
    <property type="entry name" value="PLC-like_Pdiesterase_TIM-brl"/>
</dbReference>
<reference evidence="3 4" key="1">
    <citation type="submission" date="2016-12" db="EMBL/GenBank/DDBJ databases">
        <title>Draft genome sequences of strains Salinicola socius SMB35, Salinicola sp. MH3R3-1 and Chromohalobacter sp. SMB17 from the Verkhnekamsk potash mining region of Russia.</title>
        <authorList>
            <person name="Mavrodi D.V."/>
            <person name="Olsson B.E."/>
            <person name="Korsakova E.S."/>
            <person name="Pyankova A."/>
            <person name="Mavrodi O.V."/>
            <person name="Plotnikova E.G."/>
        </authorList>
    </citation>
    <scope>NUCLEOTIDE SEQUENCE [LARGE SCALE GENOMIC DNA]</scope>
    <source>
        <strain evidence="3 4">SMB35</strain>
    </source>
</reference>
<dbReference type="AlphaFoldDB" id="A0A1Q8STA4"/>
<dbReference type="STRING" id="404433.BTW07_07610"/>
<protein>
    <submittedName>
        <fullName evidence="3">Glycerophosphodiester phosphodiesterase</fullName>
    </submittedName>
</protein>
<sequence>MTIVPRRWLLACGVSLLLPMGVAHAANAQSQDDGEPQGSTLCTKIPIPCDAVIAHRGASYQAPESTRPAYLLARDLGVDYLELDLQRTKDGVLVAIHDNTLNRNTNVADVFPDRADAAVSSFTLDELKQLDAGSWFNASYPDRARDSYSGLEILTLDEVIDIAESGDNHPGLYIETKVPEQFPGIEQDLRDKLEARGWLGKAAKTRPAAEQGAVNVGDTPGRVVMQTFSKASLETLEETMPEVPRVLLLWLGKGGIEAAPAKPQRDDESKADYYARQQVASPEAYRSWLDFAKDHGAIGVGPSAIQTEHDGQFSSQFSYMELAEPWMVGMAHDDGMLVHLYTVDEPADFERYQQRGVDGFFTNRAEQLLEFHGHPAQDQDAILERHGY</sequence>
<accession>A0A1Q8STA4</accession>
<evidence type="ECO:0000313" key="3">
    <source>
        <dbReference type="EMBL" id="OLO04667.1"/>
    </source>
</evidence>
<dbReference type="PANTHER" id="PTHR46211">
    <property type="entry name" value="GLYCEROPHOSPHORYL DIESTER PHOSPHODIESTERASE"/>
    <property type="match status" value="1"/>
</dbReference>
<proteinExistence type="predicted"/>
<organism evidence="3 4">
    <name type="scientific">Salinicola socius</name>
    <dbReference type="NCBI Taxonomy" id="404433"/>
    <lineage>
        <taxon>Bacteria</taxon>
        <taxon>Pseudomonadati</taxon>
        <taxon>Pseudomonadota</taxon>
        <taxon>Gammaproteobacteria</taxon>
        <taxon>Oceanospirillales</taxon>
        <taxon>Halomonadaceae</taxon>
        <taxon>Salinicola</taxon>
    </lineage>
</organism>
<dbReference type="SUPFAM" id="SSF51695">
    <property type="entry name" value="PLC-like phosphodiesterases"/>
    <property type="match status" value="1"/>
</dbReference>
<feature type="chain" id="PRO_5012209445" evidence="1">
    <location>
        <begin position="26"/>
        <end position="388"/>
    </location>
</feature>
<feature type="signal peptide" evidence="1">
    <location>
        <begin position="1"/>
        <end position="25"/>
    </location>
</feature>
<keyword evidence="4" id="KW-1185">Reference proteome</keyword>
<dbReference type="GO" id="GO:0006629">
    <property type="term" value="P:lipid metabolic process"/>
    <property type="evidence" value="ECO:0007669"/>
    <property type="project" value="InterPro"/>
</dbReference>
<evidence type="ECO:0000256" key="1">
    <source>
        <dbReference type="SAM" id="SignalP"/>
    </source>
</evidence>
<evidence type="ECO:0000313" key="4">
    <source>
        <dbReference type="Proteomes" id="UP000186878"/>
    </source>
</evidence>
<comment type="caution">
    <text evidence="3">The sequence shown here is derived from an EMBL/GenBank/DDBJ whole genome shotgun (WGS) entry which is preliminary data.</text>
</comment>